<organism evidence="2 3">
    <name type="scientific">Enterococcus gallinarum</name>
    <dbReference type="NCBI Taxonomy" id="1353"/>
    <lineage>
        <taxon>Bacteria</taxon>
        <taxon>Bacillati</taxon>
        <taxon>Bacillota</taxon>
        <taxon>Bacilli</taxon>
        <taxon>Lactobacillales</taxon>
        <taxon>Enterococcaceae</taxon>
        <taxon>Enterococcus</taxon>
    </lineage>
</organism>
<gene>
    <name evidence="2" type="ORF">GTI89_18105</name>
</gene>
<accession>A0A6I4XQ13</accession>
<proteinExistence type="predicted"/>
<evidence type="ECO:0000313" key="3">
    <source>
        <dbReference type="Proteomes" id="UP000439965"/>
    </source>
</evidence>
<sequence length="119" mass="13367">IIALEAKTNTKEQYFKEGLKEAAETMSAFIKFRDKLDVDVSKIVFTFSRSLPTDIGYLADALSKLSPFVSKRTIINQIPFVKDPDYEMDLMNLEQGQDYPSGEYDELGGAGNDEEENNG</sequence>
<name>A0A6I4XQ13_ENTGA</name>
<comment type="caution">
    <text evidence="2">The sequence shown here is derived from an EMBL/GenBank/DDBJ whole genome shotgun (WGS) entry which is preliminary data.</text>
</comment>
<dbReference type="Proteomes" id="UP000439965">
    <property type="component" value="Unassembled WGS sequence"/>
</dbReference>
<feature type="region of interest" description="Disordered" evidence="1">
    <location>
        <begin position="92"/>
        <end position="119"/>
    </location>
</feature>
<reference evidence="2 3" key="1">
    <citation type="submission" date="2019-04" db="EMBL/GenBank/DDBJ databases">
        <title>Step-wise assembly of the neonatal virome modulated by breast feeding.</title>
        <authorList>
            <person name="Liang G."/>
            <person name="Bushman F."/>
        </authorList>
    </citation>
    <scope>NUCLEOTIDE SEQUENCE [LARGE SCALE GENOMIC DNA]</scope>
    <source>
        <strain evidence="2 3">E3404</strain>
    </source>
</reference>
<dbReference type="RefSeq" id="WP_160806462.1">
    <property type="nucleotide sequence ID" value="NZ_WVTI01000366.1"/>
</dbReference>
<dbReference type="AlphaFoldDB" id="A0A6I4XQ13"/>
<dbReference type="InterPro" id="IPR021145">
    <property type="entry name" value="Portal_protein_SPP1_Gp6-like"/>
</dbReference>
<dbReference type="Pfam" id="PF05133">
    <property type="entry name" value="SPP1_portal"/>
    <property type="match status" value="1"/>
</dbReference>
<protein>
    <submittedName>
        <fullName evidence="2">Phage portal protein</fullName>
    </submittedName>
</protein>
<feature type="non-terminal residue" evidence="2">
    <location>
        <position position="1"/>
    </location>
</feature>
<evidence type="ECO:0000313" key="2">
    <source>
        <dbReference type="EMBL" id="MXS27959.1"/>
    </source>
</evidence>
<evidence type="ECO:0000256" key="1">
    <source>
        <dbReference type="SAM" id="MobiDB-lite"/>
    </source>
</evidence>
<dbReference type="EMBL" id="WVTI01000366">
    <property type="protein sequence ID" value="MXS27959.1"/>
    <property type="molecule type" value="Genomic_DNA"/>
</dbReference>